<evidence type="ECO:0008006" key="3">
    <source>
        <dbReference type="Google" id="ProtNLM"/>
    </source>
</evidence>
<sequence length="108" mass="12078">MQSSRGLGNHGYGRLQAMHLLTVSVAMALTQSSDKMSCDWQLSKTSLAERIQFVLKSSHWSDCSFCVGREGNSQKPLEINRPEENWSQAVRNSHGLGLTPHSLRTLTY</sequence>
<gene>
    <name evidence="1" type="ORF">TPAB3V08_LOCUS8615</name>
</gene>
<organism evidence="1 2">
    <name type="scientific">Timema podura</name>
    <name type="common">Walking stick</name>
    <dbReference type="NCBI Taxonomy" id="61482"/>
    <lineage>
        <taxon>Eukaryota</taxon>
        <taxon>Metazoa</taxon>
        <taxon>Ecdysozoa</taxon>
        <taxon>Arthropoda</taxon>
        <taxon>Hexapoda</taxon>
        <taxon>Insecta</taxon>
        <taxon>Pterygota</taxon>
        <taxon>Neoptera</taxon>
        <taxon>Polyneoptera</taxon>
        <taxon>Phasmatodea</taxon>
        <taxon>Timematodea</taxon>
        <taxon>Timematoidea</taxon>
        <taxon>Timematidae</taxon>
        <taxon>Timema</taxon>
    </lineage>
</organism>
<keyword evidence="2" id="KW-1185">Reference proteome</keyword>
<dbReference type="Proteomes" id="UP001153148">
    <property type="component" value="Unassembled WGS sequence"/>
</dbReference>
<dbReference type="EMBL" id="CAJPIN010016810">
    <property type="protein sequence ID" value="CAG2061661.1"/>
    <property type="molecule type" value="Genomic_DNA"/>
</dbReference>
<evidence type="ECO:0000313" key="2">
    <source>
        <dbReference type="Proteomes" id="UP001153148"/>
    </source>
</evidence>
<comment type="caution">
    <text evidence="1">The sequence shown here is derived from an EMBL/GenBank/DDBJ whole genome shotgun (WGS) entry which is preliminary data.</text>
</comment>
<proteinExistence type="predicted"/>
<feature type="non-terminal residue" evidence="1">
    <location>
        <position position="108"/>
    </location>
</feature>
<evidence type="ECO:0000313" key="1">
    <source>
        <dbReference type="EMBL" id="CAG2061661.1"/>
    </source>
</evidence>
<accession>A0ABN7P3J6</accession>
<protein>
    <recommendedName>
        <fullName evidence="3">Secreted protein</fullName>
    </recommendedName>
</protein>
<reference evidence="1" key="1">
    <citation type="submission" date="2021-03" db="EMBL/GenBank/DDBJ databases">
        <authorList>
            <person name="Tran Van P."/>
        </authorList>
    </citation>
    <scope>NUCLEOTIDE SEQUENCE</scope>
</reference>
<name>A0ABN7P3J6_TIMPD</name>